<dbReference type="SUPFAM" id="SSF49410">
    <property type="entry name" value="Alpha-macroglobulin receptor domain"/>
    <property type="match status" value="1"/>
</dbReference>
<dbReference type="InterPro" id="IPR009048">
    <property type="entry name" value="A-macroglobulin_rcpt-bd"/>
</dbReference>
<dbReference type="InterPro" id="IPR041425">
    <property type="entry name" value="C3/4/5_MG1"/>
</dbReference>
<dbReference type="InterPro" id="IPR008930">
    <property type="entry name" value="Terpenoid_cyclase/PrenylTrfase"/>
</dbReference>
<dbReference type="PANTHER" id="PTHR11412:SF83">
    <property type="entry name" value="COMPLEMENT C5"/>
    <property type="match status" value="1"/>
</dbReference>
<dbReference type="GeneTree" id="ENSGT00940000155670"/>
<reference evidence="10" key="2">
    <citation type="submission" date="2025-05" db="UniProtKB">
        <authorList>
            <consortium name="Ensembl"/>
        </authorList>
    </citation>
    <scope>IDENTIFICATION</scope>
</reference>
<evidence type="ECO:0000313" key="10">
    <source>
        <dbReference type="Ensembl" id="ENSVURP00010021513.1"/>
    </source>
</evidence>
<evidence type="ECO:0000256" key="4">
    <source>
        <dbReference type="ARBA" id="ARBA00023157"/>
    </source>
</evidence>
<evidence type="ECO:0000256" key="3">
    <source>
        <dbReference type="ARBA" id="ARBA00022875"/>
    </source>
</evidence>
<dbReference type="Pfam" id="PF00207">
    <property type="entry name" value="A2M"/>
    <property type="match status" value="1"/>
</dbReference>
<dbReference type="SMART" id="SM01361">
    <property type="entry name" value="A2M_recep"/>
    <property type="match status" value="1"/>
</dbReference>
<dbReference type="Pfam" id="PF17789">
    <property type="entry name" value="MG4"/>
    <property type="match status" value="1"/>
</dbReference>
<accession>A0A4X2LC29</accession>
<dbReference type="Gene3D" id="2.60.40.10">
    <property type="entry name" value="Immunoglobulins"/>
    <property type="match status" value="2"/>
</dbReference>
<evidence type="ECO:0008006" key="12">
    <source>
        <dbReference type="Google" id="ProtNLM"/>
    </source>
</evidence>
<dbReference type="Pfam" id="PF07677">
    <property type="entry name" value="A2M_recep"/>
    <property type="match status" value="1"/>
</dbReference>
<evidence type="ECO:0000259" key="7">
    <source>
        <dbReference type="PROSITE" id="PS01178"/>
    </source>
</evidence>
<dbReference type="GO" id="GO:0004866">
    <property type="term" value="F:endopeptidase inhibitor activity"/>
    <property type="evidence" value="ECO:0007669"/>
    <property type="project" value="InterPro"/>
</dbReference>
<keyword evidence="4" id="KW-1015">Disulfide bond</keyword>
<dbReference type="Pfam" id="PF07703">
    <property type="entry name" value="A2M_BRD"/>
    <property type="match status" value="1"/>
</dbReference>
<dbReference type="GO" id="GO:0005615">
    <property type="term" value="C:extracellular space"/>
    <property type="evidence" value="ECO:0007669"/>
    <property type="project" value="InterPro"/>
</dbReference>
<comment type="subcellular location">
    <subcellularLocation>
        <location evidence="1">Secreted</location>
    </subcellularLocation>
</comment>
<dbReference type="Pfam" id="PF01759">
    <property type="entry name" value="NTR"/>
    <property type="match status" value="1"/>
</dbReference>
<dbReference type="Gene3D" id="2.20.130.20">
    <property type="match status" value="1"/>
</dbReference>
<dbReference type="InterPro" id="IPR041555">
    <property type="entry name" value="MG3"/>
</dbReference>
<dbReference type="Pfam" id="PF07678">
    <property type="entry name" value="TED_complement"/>
    <property type="match status" value="1"/>
</dbReference>
<dbReference type="FunFam" id="2.60.40.1940:FF:000001">
    <property type="entry name" value="Complement component C3"/>
    <property type="match status" value="1"/>
</dbReference>
<dbReference type="Gene3D" id="2.60.40.690">
    <property type="entry name" value="Alpha-macroglobulin, receptor-binding domain"/>
    <property type="match status" value="1"/>
</dbReference>
<dbReference type="Gene3D" id="1.50.10.20">
    <property type="match status" value="1"/>
</dbReference>
<keyword evidence="5" id="KW-0391">Immunity</keyword>
<keyword evidence="5" id="KW-0179">Complement alternate pathway</keyword>
<dbReference type="SMART" id="SM01359">
    <property type="entry name" value="A2M_N_2"/>
    <property type="match status" value="1"/>
</dbReference>
<dbReference type="InterPro" id="IPR048843">
    <property type="entry name" value="C5_CUB"/>
</dbReference>
<dbReference type="PROSITE" id="PS50189">
    <property type="entry name" value="NTR"/>
    <property type="match status" value="1"/>
</dbReference>
<dbReference type="GO" id="GO:0006954">
    <property type="term" value="P:inflammatory response"/>
    <property type="evidence" value="ECO:0007669"/>
    <property type="project" value="UniProtKB-KW"/>
</dbReference>
<dbReference type="InterPro" id="IPR001134">
    <property type="entry name" value="Netrin_domain"/>
</dbReference>
<dbReference type="InterPro" id="IPR002890">
    <property type="entry name" value="MG2"/>
</dbReference>
<keyword evidence="5" id="KW-0399">Innate immunity</keyword>
<dbReference type="Pfam" id="PF21309">
    <property type="entry name" value="C5_CUB"/>
    <property type="match status" value="1"/>
</dbReference>
<dbReference type="InterPro" id="IPR018933">
    <property type="entry name" value="Netrin_module_non-TIMP"/>
</dbReference>
<proteinExistence type="predicted"/>
<feature type="domain" description="Anaphylatoxin-like" evidence="7">
    <location>
        <begin position="713"/>
        <end position="746"/>
    </location>
</feature>
<keyword evidence="6" id="KW-0395">Inflammatory response</keyword>
<evidence type="ECO:0000256" key="6">
    <source>
        <dbReference type="ARBA" id="ARBA00023198"/>
    </source>
</evidence>
<dbReference type="Pfam" id="PF17790">
    <property type="entry name" value="MG1"/>
    <property type="match status" value="1"/>
</dbReference>
<dbReference type="SUPFAM" id="SSF50242">
    <property type="entry name" value="TIMP-like"/>
    <property type="match status" value="1"/>
</dbReference>
<dbReference type="InterPro" id="IPR050473">
    <property type="entry name" value="A2M/Complement_sys"/>
</dbReference>
<dbReference type="STRING" id="29139.ENSVURP00010010226"/>
<dbReference type="Gene3D" id="6.20.50.160">
    <property type="match status" value="1"/>
</dbReference>
<dbReference type="SUPFAM" id="SSF48239">
    <property type="entry name" value="Terpenoid cyclases/Protein prenyltransferases"/>
    <property type="match status" value="1"/>
</dbReference>
<dbReference type="InterPro" id="IPR011626">
    <property type="entry name" value="Alpha-macroglobulin_TED"/>
</dbReference>
<evidence type="ECO:0000256" key="5">
    <source>
        <dbReference type="ARBA" id="ARBA00023162"/>
    </source>
</evidence>
<dbReference type="GO" id="GO:0006957">
    <property type="term" value="P:complement activation, alternative pathway"/>
    <property type="evidence" value="ECO:0007669"/>
    <property type="project" value="UniProtKB-KW"/>
</dbReference>
<dbReference type="CDD" id="cd00017">
    <property type="entry name" value="ANATO"/>
    <property type="match status" value="1"/>
</dbReference>
<dbReference type="PROSITE" id="PS01178">
    <property type="entry name" value="ANAPHYLATOXIN_2"/>
    <property type="match status" value="1"/>
</dbReference>
<dbReference type="OrthoDB" id="6359008at2759"/>
<dbReference type="SMART" id="SM00104">
    <property type="entry name" value="ANATO"/>
    <property type="match status" value="1"/>
</dbReference>
<dbReference type="Gene3D" id="2.40.50.120">
    <property type="match status" value="1"/>
</dbReference>
<dbReference type="InterPro" id="IPR040839">
    <property type="entry name" value="MG4"/>
</dbReference>
<protein>
    <recommendedName>
        <fullName evidence="12">Complement C5</fullName>
    </recommendedName>
</protein>
<dbReference type="InterPro" id="IPR036595">
    <property type="entry name" value="A-macroglobulin_rcpt-bd_sf"/>
</dbReference>
<dbReference type="Pfam" id="PF01821">
    <property type="entry name" value="ANATO"/>
    <property type="match status" value="1"/>
</dbReference>
<dbReference type="PANTHER" id="PTHR11412">
    <property type="entry name" value="MACROGLOBULIN / COMPLEMENT"/>
    <property type="match status" value="1"/>
</dbReference>
<dbReference type="SMART" id="SM00643">
    <property type="entry name" value="C345C"/>
    <property type="match status" value="1"/>
</dbReference>
<dbReference type="InterPro" id="IPR008993">
    <property type="entry name" value="TIMP-like_OB-fold"/>
</dbReference>
<dbReference type="Gene3D" id="2.60.120.1540">
    <property type="match status" value="1"/>
</dbReference>
<evidence type="ECO:0000313" key="11">
    <source>
        <dbReference type="Proteomes" id="UP000314987"/>
    </source>
</evidence>
<dbReference type="RefSeq" id="XP_027723946.1">
    <property type="nucleotide sequence ID" value="XM_027868145.1"/>
</dbReference>
<dbReference type="InterPro" id="IPR018081">
    <property type="entry name" value="Anaphylatoxin_comp_syst"/>
</dbReference>
<gene>
    <name evidence="10" type="primary">LOC114047344</name>
    <name evidence="9" type="synonym">LOC114047345</name>
</gene>
<dbReference type="InterPro" id="IPR000020">
    <property type="entry name" value="Anaphylatoxin/fibulin"/>
</dbReference>
<dbReference type="Pfam" id="PF01835">
    <property type="entry name" value="MG2"/>
    <property type="match status" value="1"/>
</dbReference>
<dbReference type="Gene3D" id="2.60.40.1930">
    <property type="match status" value="3"/>
</dbReference>
<dbReference type="OMA" id="YKRIIAC"/>
<dbReference type="Ensembl" id="ENSVURT00010024497.1">
    <property type="protein sequence ID" value="ENSVURP00010021513.1"/>
    <property type="gene ID" value="ENSVURG00010016476.1"/>
</dbReference>
<dbReference type="InterPro" id="IPR013783">
    <property type="entry name" value="Ig-like_fold"/>
</dbReference>
<keyword evidence="2" id="KW-0964">Secreted</keyword>
<keyword evidence="11" id="KW-1185">Reference proteome</keyword>
<evidence type="ECO:0000256" key="2">
    <source>
        <dbReference type="ARBA" id="ARBA00022525"/>
    </source>
</evidence>
<dbReference type="GO" id="GO:0006958">
    <property type="term" value="P:complement activation, classical pathway"/>
    <property type="evidence" value="ECO:0007669"/>
    <property type="project" value="UniProtKB-KW"/>
</dbReference>
<dbReference type="GeneID" id="114047344"/>
<evidence type="ECO:0000259" key="8">
    <source>
        <dbReference type="PROSITE" id="PS50189"/>
    </source>
</evidence>
<dbReference type="InterPro" id="IPR011625">
    <property type="entry name" value="A2M_N_BRD"/>
</dbReference>
<dbReference type="CDD" id="cd02896">
    <property type="entry name" value="complement_C3_C4_C5"/>
    <property type="match status" value="1"/>
</dbReference>
<evidence type="ECO:0000313" key="9">
    <source>
        <dbReference type="Ensembl" id="ENSVURP00010010226.1"/>
    </source>
</evidence>
<organism evidence="10 11">
    <name type="scientific">Vombatus ursinus</name>
    <name type="common">Common wombat</name>
    <dbReference type="NCBI Taxonomy" id="29139"/>
    <lineage>
        <taxon>Eukaryota</taxon>
        <taxon>Metazoa</taxon>
        <taxon>Chordata</taxon>
        <taxon>Craniata</taxon>
        <taxon>Vertebrata</taxon>
        <taxon>Euteleostomi</taxon>
        <taxon>Mammalia</taxon>
        <taxon>Metatheria</taxon>
        <taxon>Diprotodontia</taxon>
        <taxon>Vombatidae</taxon>
        <taxon>Vombatus</taxon>
    </lineage>
</organism>
<dbReference type="Ensembl" id="ENSVURT00010011584.1">
    <property type="protein sequence ID" value="ENSVURP00010010226.1"/>
    <property type="gene ID" value="ENSVURG00010007899.1"/>
</dbReference>
<dbReference type="Pfam" id="PF17791">
    <property type="entry name" value="MG3"/>
    <property type="match status" value="1"/>
</dbReference>
<dbReference type="SUPFAM" id="SSF47686">
    <property type="entry name" value="Anaphylotoxins (complement system)"/>
    <property type="match status" value="1"/>
</dbReference>
<evidence type="ECO:0000256" key="1">
    <source>
        <dbReference type="ARBA" id="ARBA00004613"/>
    </source>
</evidence>
<dbReference type="Gene3D" id="2.60.40.1940">
    <property type="match status" value="1"/>
</dbReference>
<dbReference type="SMART" id="SM01360">
    <property type="entry name" value="A2M"/>
    <property type="match status" value="1"/>
</dbReference>
<dbReference type="Gene3D" id="1.20.91.20">
    <property type="entry name" value="Anaphylotoxins (complement system)"/>
    <property type="match status" value="1"/>
</dbReference>
<dbReference type="InterPro" id="IPR001599">
    <property type="entry name" value="Macroglobln_a2"/>
</dbReference>
<dbReference type="Proteomes" id="UP000314987">
    <property type="component" value="Unassembled WGS sequence"/>
</dbReference>
<sequence length="1690" mass="190984">MESSTNGLLLITKMDILRIVCILICVGRSWEQEQTYIISAAKVFHVGASEDVVIQAYGYTEAFDATISIKSFPDKKFTYSSAKVNVSPENKFQNSASLIIQPRDLSKKGNPVSHVYLEVVSPHFTREKKIPLNYENGFLFIQTDKPVYTPDQSVKIRVYSLNEELKPARRKTTLTFIDPEGVEVEILHENDYVGIVSFPDFKIPSNPKYGVWTIKAKYKEDFTTSSLTHFEIKEYVMPRFSISIEPENNFISYKEFGDFSITIKASYFYNKKVSEGDVYVYFGIKESLEEDGKEMMHKAMQQTQIINGIAEVTFNSKKAIEELSYQSLEDLNNKYLYVAVTVLESTGGFYEEAEVPGIKYVLSPYQLNLIATPLFLKPGIPFPIKVQVKDPLDQFVGGVVITLNAKAIDENQEETQKEPQRSTTHQNNGVALFVVNLPSHVTTLEFNVRTEDPNLAEENQAFKEYRAVAYSSLSKSYLYIDWTENFKPLLVGDHLSITVKPKSPYIDKIAFYSYLVLSKGKIVNFGTRERLEHLTYQSLNIPITQDMVPSARLLVYYLVTGENRAELVADSVWLDVEEKCGNDLQVQLSRSENVFSPGQVLSLNLVTQENSWVALSAMDMAIYGVKGKLQKPQDMKRVMRVFEKSDQGCGAGGGQDSADVFHLAGLTFLTNANTKDSQENDKPCKEILRPKRNLKEEIDKQASKYKNLRVRSCCYDGAHQSHETCEQRLARVKEGKYCIEAFKNCCLLASQIRSEDNIKILLLGRIYFKALMGIGKPEIRSYFPESWLWEVYNVRLRYRFPLTLPDSITTWEIRAIGISDKGICVAEPLQVKVLKDVFLEMHIPYSVVRGEQIQVKGTAYNYRSSEMKFCAQMSVGEGICLAGSSSSHQQGMKHTQCVQKNIEGSSIQSVMFNILPLELGLHTINFTLNTPYGKEILVKTLRVVPEGIKRESHAGFTLDPQAVYGSISIRKEFQYRIPLDMVPKTKIERTVSVKGTLIGEVISAVLTPEGISTLSHLPKGSAEAELMSIIPVFYVYHYLESGDNWNILGASHIIEKENMKKKMKEGIISILSYRNVDYSYSMWKGRDASTWFTALALRIFGQVNKYIPQDKNSICNSLLWLIEKCQLENGSFKDDSDYQPLKLQGTIPKNTKEKATYLTAFTLIGMRKSFEICPTEKINEGIIKAESYLLENAADIQSTFTLAISSYALALGVPFHHDFRAIFSKLKKEAFVKGNPPTYRFWKNDFKNKDNAIPSVSTAQMVETTAYALLCSILLNEIDYANPIIKWLSEEQRYGGGFYSTQDTINAIEALTEYALLLKKLQLNMDIKISYKHKGDFLHYKMTDQNFLGRPVEVPLNDDLVVSTGFSRGLATVHVKTVVYNIGTSKEICNFGLKIDFQDMEVDSYGRSNESGDKLIIACASYKPNGEESSSGSSHAVMDIALPTGIGANREDLSTLTNGVDRLLTSYQIKDGHVILQLNSIPSDEFLCVRFRIFELFWVGLRSPATFSVYEYHRPDKQCTTFYSLFPSKLEKVCEGSTCGCVEADCGQMKKKLDLTISADARKEAACQEDIAYAYKVKISSVTQENSFVKYTATLLDIYKTGKALAQKNAEVIFIKKSTCASIDIAKGSQYLIMGKEALQIKYNFSFIYVYPLDSLTWIEYWPSDETCSSCKDFIANLEEFSEGIFLYGC</sequence>
<reference evidence="11" key="1">
    <citation type="submission" date="2018-12" db="EMBL/GenBank/DDBJ databases">
        <authorList>
            <person name="Yazar S."/>
        </authorList>
    </citation>
    <scope>NUCLEOTIDE SEQUENCE [LARGE SCALE GENOMIC DNA]</scope>
</reference>
<feature type="domain" description="NTR" evidence="8">
    <location>
        <begin position="1546"/>
        <end position="1690"/>
    </location>
</feature>
<name>A0A4X2LC29_VOMUR</name>
<keyword evidence="3" id="KW-0180">Complement pathway</keyword>